<dbReference type="InterPro" id="IPR013324">
    <property type="entry name" value="RNA_pol_sigma_r3/r4-like"/>
</dbReference>
<dbReference type="RefSeq" id="WP_198576788.1">
    <property type="nucleotide sequence ID" value="NZ_JADWOX010000009.1"/>
</dbReference>
<sequence>MTLLRNLWPLSPSQWWRWRYPDLWRGRAFDPHNVQQVMSYAVMRLPVERRDVFLLNAVQALDYSFIARHMGLSADEVQALFARALVEVSRTVDLIERRRPASRSLPNPERSDVRR</sequence>
<keyword evidence="3" id="KW-1185">Reference proteome</keyword>
<accession>A0ABS0SZ15</accession>
<dbReference type="Pfam" id="PF08281">
    <property type="entry name" value="Sigma70_r4_2"/>
    <property type="match status" value="1"/>
</dbReference>
<name>A0ABS0SZ15_9CAUL</name>
<evidence type="ECO:0000259" key="1">
    <source>
        <dbReference type="Pfam" id="PF08281"/>
    </source>
</evidence>
<protein>
    <submittedName>
        <fullName evidence="2">Sigma-70 region 4 domain-containing protein</fullName>
    </submittedName>
</protein>
<dbReference type="Gene3D" id="1.10.10.10">
    <property type="entry name" value="Winged helix-like DNA-binding domain superfamily/Winged helix DNA-binding domain"/>
    <property type="match status" value="1"/>
</dbReference>
<evidence type="ECO:0000313" key="3">
    <source>
        <dbReference type="Proteomes" id="UP000639859"/>
    </source>
</evidence>
<dbReference type="Proteomes" id="UP000639859">
    <property type="component" value="Unassembled WGS sequence"/>
</dbReference>
<feature type="domain" description="RNA polymerase sigma factor 70 region 4 type 2" evidence="1">
    <location>
        <begin position="41"/>
        <end position="86"/>
    </location>
</feature>
<proteinExistence type="predicted"/>
<gene>
    <name evidence="2" type="ORF">I4Q42_14475</name>
</gene>
<dbReference type="EMBL" id="JADWOX010000009">
    <property type="protein sequence ID" value="MBI1684875.1"/>
    <property type="molecule type" value="Genomic_DNA"/>
</dbReference>
<organism evidence="2 3">
    <name type="scientific">Caulobacter hibisci</name>
    <dbReference type="NCBI Taxonomy" id="2035993"/>
    <lineage>
        <taxon>Bacteria</taxon>
        <taxon>Pseudomonadati</taxon>
        <taxon>Pseudomonadota</taxon>
        <taxon>Alphaproteobacteria</taxon>
        <taxon>Caulobacterales</taxon>
        <taxon>Caulobacteraceae</taxon>
        <taxon>Caulobacter</taxon>
    </lineage>
</organism>
<dbReference type="InterPro" id="IPR036388">
    <property type="entry name" value="WH-like_DNA-bd_sf"/>
</dbReference>
<dbReference type="InterPro" id="IPR013249">
    <property type="entry name" value="RNA_pol_sigma70_r4_t2"/>
</dbReference>
<evidence type="ECO:0000313" key="2">
    <source>
        <dbReference type="EMBL" id="MBI1684875.1"/>
    </source>
</evidence>
<comment type="caution">
    <text evidence="2">The sequence shown here is derived from an EMBL/GenBank/DDBJ whole genome shotgun (WGS) entry which is preliminary data.</text>
</comment>
<dbReference type="SUPFAM" id="SSF88659">
    <property type="entry name" value="Sigma3 and sigma4 domains of RNA polymerase sigma factors"/>
    <property type="match status" value="1"/>
</dbReference>
<reference evidence="2 3" key="1">
    <citation type="submission" date="2020-11" db="EMBL/GenBank/DDBJ databases">
        <title>genome sequence of strain KACC 18849.</title>
        <authorList>
            <person name="Gao J."/>
            <person name="Zhang X."/>
        </authorList>
    </citation>
    <scope>NUCLEOTIDE SEQUENCE [LARGE SCALE GENOMIC DNA]</scope>
    <source>
        <strain evidence="2 3">KACC 18849</strain>
    </source>
</reference>